<name>A0A915YBS8_9BACT</name>
<keyword evidence="2" id="KW-1185">Reference proteome</keyword>
<evidence type="ECO:0000313" key="1">
    <source>
        <dbReference type="EMBL" id="BDS10188.1"/>
    </source>
</evidence>
<dbReference type="RefSeq" id="WP_264791521.1">
    <property type="nucleotide sequence ID" value="NZ_AP026867.1"/>
</dbReference>
<evidence type="ECO:0000313" key="2">
    <source>
        <dbReference type="Proteomes" id="UP001060919"/>
    </source>
</evidence>
<dbReference type="EMBL" id="AP026867">
    <property type="protein sequence ID" value="BDS10188.1"/>
    <property type="molecule type" value="Genomic_DNA"/>
</dbReference>
<dbReference type="KEGG" id="aup:AsAng_0008960"/>
<dbReference type="Proteomes" id="UP001060919">
    <property type="component" value="Chromosome"/>
</dbReference>
<gene>
    <name evidence="1" type="ORF">AsAng_0008960</name>
</gene>
<accession>A0A915YBS8</accession>
<dbReference type="AlphaFoldDB" id="A0A915YBS8"/>
<organism evidence="1 2">
    <name type="scientific">Aureispira anguillae</name>
    <dbReference type="NCBI Taxonomy" id="2864201"/>
    <lineage>
        <taxon>Bacteria</taxon>
        <taxon>Pseudomonadati</taxon>
        <taxon>Bacteroidota</taxon>
        <taxon>Saprospiria</taxon>
        <taxon>Saprospirales</taxon>
        <taxon>Saprospiraceae</taxon>
        <taxon>Aureispira</taxon>
    </lineage>
</organism>
<sequence length="336" mass="37609">MKNINIHAVLGVIFVLLNLPFLAQGQKKCTKCDSTEKKPVRIRIISFQAGDPTFKTALRNKDSIAVNKFDVTAILYAVNKEGAVFDTDTVYNHVVGRLKPNEKVTIMSCFDFEGEYIPDSIRATLILYDTIDCSINFAIEDDTATINFGSSASCPHNSFQSNNIPYLKSGEPLFIPEDGDIVVFASRDETNPKVFLEAILDSTTTADTMVLDTIKLVSTFNSLKMQGAKWKLRKVKEGGDSIFYLQPLLPDNDNYVLGLSDSTFILVDINSENANAKWNLQFLEATKDSSNVHHLYLNGAEEGQKNYLYKKENSCVGITTSLLEKKTKWYIHKLTD</sequence>
<protein>
    <submittedName>
        <fullName evidence="1">Uncharacterized protein</fullName>
    </submittedName>
</protein>
<reference evidence="1" key="1">
    <citation type="submission" date="2022-09" db="EMBL/GenBank/DDBJ databases">
        <title>Aureispira anguillicida sp. nov., isolated from Leptocephalus of Japanese eel Anguilla japonica.</title>
        <authorList>
            <person name="Yuasa K."/>
            <person name="Mekata T."/>
            <person name="Ikunari K."/>
        </authorList>
    </citation>
    <scope>NUCLEOTIDE SEQUENCE</scope>
    <source>
        <strain evidence="1">EL160426</strain>
    </source>
</reference>
<proteinExistence type="predicted"/>